<dbReference type="EMBL" id="JBHSPB010000003">
    <property type="protein sequence ID" value="MFC5719634.1"/>
    <property type="molecule type" value="Genomic_DNA"/>
</dbReference>
<dbReference type="Pfam" id="PF14016">
    <property type="entry name" value="DUF4232"/>
    <property type="match status" value="1"/>
</dbReference>
<feature type="signal peptide" evidence="2">
    <location>
        <begin position="1"/>
        <end position="21"/>
    </location>
</feature>
<feature type="chain" id="PRO_5045260156" evidence="2">
    <location>
        <begin position="22"/>
        <end position="236"/>
    </location>
</feature>
<dbReference type="InterPro" id="IPR025326">
    <property type="entry name" value="DUF4232"/>
</dbReference>
<evidence type="ECO:0000259" key="3">
    <source>
        <dbReference type="Pfam" id="PF14016"/>
    </source>
</evidence>
<proteinExistence type="predicted"/>
<feature type="compositionally biased region" description="Low complexity" evidence="1">
    <location>
        <begin position="43"/>
        <end position="61"/>
    </location>
</feature>
<evidence type="ECO:0000313" key="5">
    <source>
        <dbReference type="Proteomes" id="UP001596083"/>
    </source>
</evidence>
<sequence length="236" mass="23380">MRTSRLIASAALAAAALSATACGSGVAADHAGAPQPSAPVTVSATPSTATGNTAASATPGAKAGGHTGSAAPARTGHSAKPSRSAEYDPATVPACTAANSKVTVQSVPRPLNHLALTLTNTSDKLCAAYYHPLLRFDAAQAATPVFDDSVPQAVVTLEPGQSAYAGVRTSSADGSGENGRDAGVLTVHFMGRDAAQGGAGGSVGTPARLKLPHGTYVDDKAAVTYWQTDAATALSW</sequence>
<organism evidence="4 5">
    <name type="scientific">Streptomyces gamaensis</name>
    <dbReference type="NCBI Taxonomy" id="1763542"/>
    <lineage>
        <taxon>Bacteria</taxon>
        <taxon>Bacillati</taxon>
        <taxon>Actinomycetota</taxon>
        <taxon>Actinomycetes</taxon>
        <taxon>Kitasatosporales</taxon>
        <taxon>Streptomycetaceae</taxon>
        <taxon>Streptomyces</taxon>
    </lineage>
</organism>
<feature type="domain" description="DUF4232" evidence="3">
    <location>
        <begin position="95"/>
        <end position="227"/>
    </location>
</feature>
<dbReference type="PROSITE" id="PS51257">
    <property type="entry name" value="PROKAR_LIPOPROTEIN"/>
    <property type="match status" value="1"/>
</dbReference>
<reference evidence="5" key="1">
    <citation type="journal article" date="2019" name="Int. J. Syst. Evol. Microbiol.">
        <title>The Global Catalogue of Microorganisms (GCM) 10K type strain sequencing project: providing services to taxonomists for standard genome sequencing and annotation.</title>
        <authorList>
            <consortium name="The Broad Institute Genomics Platform"/>
            <consortium name="The Broad Institute Genome Sequencing Center for Infectious Disease"/>
            <person name="Wu L."/>
            <person name="Ma J."/>
        </authorList>
    </citation>
    <scope>NUCLEOTIDE SEQUENCE [LARGE SCALE GENOMIC DNA]</scope>
    <source>
        <strain evidence="5">CGMCC 4.7304</strain>
    </source>
</reference>
<keyword evidence="2" id="KW-0732">Signal</keyword>
<feature type="region of interest" description="Disordered" evidence="1">
    <location>
        <begin position="26"/>
        <end position="87"/>
    </location>
</feature>
<protein>
    <submittedName>
        <fullName evidence="4">DUF4232 domain-containing protein</fullName>
    </submittedName>
</protein>
<accession>A0ABW0YY78</accession>
<evidence type="ECO:0000256" key="1">
    <source>
        <dbReference type="SAM" id="MobiDB-lite"/>
    </source>
</evidence>
<gene>
    <name evidence="4" type="ORF">ACFP1Z_05505</name>
</gene>
<evidence type="ECO:0000313" key="4">
    <source>
        <dbReference type="EMBL" id="MFC5719634.1"/>
    </source>
</evidence>
<dbReference type="Proteomes" id="UP001596083">
    <property type="component" value="Unassembled WGS sequence"/>
</dbReference>
<keyword evidence="5" id="KW-1185">Reference proteome</keyword>
<comment type="caution">
    <text evidence="4">The sequence shown here is derived from an EMBL/GenBank/DDBJ whole genome shotgun (WGS) entry which is preliminary data.</text>
</comment>
<name>A0ABW0YY78_9ACTN</name>
<evidence type="ECO:0000256" key="2">
    <source>
        <dbReference type="SAM" id="SignalP"/>
    </source>
</evidence>
<dbReference type="RefSeq" id="WP_390314742.1">
    <property type="nucleotide sequence ID" value="NZ_JBHSPB010000003.1"/>
</dbReference>